<dbReference type="PROSITE" id="PS51257">
    <property type="entry name" value="PROKAR_LIPOPROTEIN"/>
    <property type="match status" value="1"/>
</dbReference>
<dbReference type="SUPFAM" id="SSF69304">
    <property type="entry name" value="Tricorn protease N-terminal domain"/>
    <property type="match status" value="1"/>
</dbReference>
<dbReference type="AlphaFoldDB" id="A0A2A8J541"/>
<accession>A0A2A8J541</accession>
<proteinExistence type="predicted"/>
<evidence type="ECO:0000313" key="1">
    <source>
        <dbReference type="EMBL" id="PGU07400.1"/>
    </source>
</evidence>
<evidence type="ECO:0000313" key="2">
    <source>
        <dbReference type="Proteomes" id="UP000225766"/>
    </source>
</evidence>
<name>A0A2A8J541_BACCE</name>
<sequence length="385" mass="44396">MLLFYTRGDDMFQKFNSLAIIVICTMFLFVACSKNDTELKDIQRADYLVSYSNAMKNGGYMYAYDKKGNEISKIEVDGQSMMSNAKDEKGYYFSSSRNNIHYAIDKTGKVQEINRPKQLQNVNAGAYFIHAEQGYVYYDVNIGLVDEKKGYTSELVYWKDSDKRQESVELKGTIQGAHIIENHIYAFSQTLDKVYISEIDLATNKKTNEFEIPNENVYFASTAQKIIFQKYKDKLLLALGDNVNQKLPAKLMMINPKTRVVEKETIVDDKQFIPVLVHVSDNNVYILDQDEKMKELDEDLNIIRTYSLQSDKKTKIAREDKGICDIQVQENKIYILYKDMNSKSTTKQLVAEIEGYDLLTGASIEKTTLQLDKKWDDITFLALKE</sequence>
<dbReference type="EMBL" id="NUMG01000002">
    <property type="protein sequence ID" value="PGU07400.1"/>
    <property type="molecule type" value="Genomic_DNA"/>
</dbReference>
<protein>
    <recommendedName>
        <fullName evidence="3">Lipoprotein</fullName>
    </recommendedName>
</protein>
<dbReference type="Proteomes" id="UP000225766">
    <property type="component" value="Unassembled WGS sequence"/>
</dbReference>
<organism evidence="1 2">
    <name type="scientific">Bacillus cereus</name>
    <dbReference type="NCBI Taxonomy" id="1396"/>
    <lineage>
        <taxon>Bacteria</taxon>
        <taxon>Bacillati</taxon>
        <taxon>Bacillota</taxon>
        <taxon>Bacilli</taxon>
        <taxon>Bacillales</taxon>
        <taxon>Bacillaceae</taxon>
        <taxon>Bacillus</taxon>
        <taxon>Bacillus cereus group</taxon>
    </lineage>
</organism>
<gene>
    <name evidence="1" type="ORF">COD19_02395</name>
</gene>
<reference evidence="1 2" key="1">
    <citation type="submission" date="2017-09" db="EMBL/GenBank/DDBJ databases">
        <title>Large-scale bioinformatics analysis of Bacillus genomes uncovers conserved roles of natural products in bacterial physiology.</title>
        <authorList>
            <consortium name="Agbiome Team Llc"/>
            <person name="Bleich R.M."/>
            <person name="Grubbs K.J."/>
            <person name="Santa Maria K.C."/>
            <person name="Allen S.E."/>
            <person name="Farag S."/>
            <person name="Shank E.A."/>
            <person name="Bowers A."/>
        </authorList>
    </citation>
    <scope>NUCLEOTIDE SEQUENCE [LARGE SCALE GENOMIC DNA]</scope>
    <source>
        <strain evidence="1 2">AFS040105</strain>
    </source>
</reference>
<comment type="caution">
    <text evidence="1">The sequence shown here is derived from an EMBL/GenBank/DDBJ whole genome shotgun (WGS) entry which is preliminary data.</text>
</comment>
<evidence type="ECO:0008006" key="3">
    <source>
        <dbReference type="Google" id="ProtNLM"/>
    </source>
</evidence>